<dbReference type="KEGG" id="mam:Mesau_00574"/>
<evidence type="ECO:0000313" key="3">
    <source>
        <dbReference type="EMBL" id="AGB43063.1"/>
    </source>
</evidence>
<dbReference type="GeneID" id="90988108"/>
<gene>
    <name evidence="3" type="ordered locus">Mesau_00574</name>
</gene>
<keyword evidence="4" id="KW-1185">Reference proteome</keyword>
<evidence type="ECO:0000313" key="4">
    <source>
        <dbReference type="Proteomes" id="UP000010998"/>
    </source>
</evidence>
<accession>L0KG66</accession>
<dbReference type="HOGENOM" id="CLU_2180717_0_0_5"/>
<proteinExistence type="predicted"/>
<feature type="chain" id="PRO_5003944523" evidence="2">
    <location>
        <begin position="21"/>
        <end position="109"/>
    </location>
</feature>
<dbReference type="EMBL" id="CP003358">
    <property type="protein sequence ID" value="AGB43063.1"/>
    <property type="molecule type" value="Genomic_DNA"/>
</dbReference>
<evidence type="ECO:0000256" key="2">
    <source>
        <dbReference type="SAM" id="SignalP"/>
    </source>
</evidence>
<organism evidence="3 4">
    <name type="scientific">Mesorhizobium australicum (strain HAMBI 3006 / LMG 24608 / WSM2073)</name>
    <dbReference type="NCBI Taxonomy" id="754035"/>
    <lineage>
        <taxon>Bacteria</taxon>
        <taxon>Pseudomonadati</taxon>
        <taxon>Pseudomonadota</taxon>
        <taxon>Alphaproteobacteria</taxon>
        <taxon>Hyphomicrobiales</taxon>
        <taxon>Phyllobacteriaceae</taxon>
        <taxon>Mesorhizobium</taxon>
    </lineage>
</organism>
<dbReference type="Proteomes" id="UP000010998">
    <property type="component" value="Chromosome"/>
</dbReference>
<feature type="signal peptide" evidence="2">
    <location>
        <begin position="1"/>
        <end position="20"/>
    </location>
</feature>
<name>L0KG66_MESAW</name>
<sequence length="109" mass="11832">MKSLALALACSVCMFTPAHAGSGTIAAVNDDHADLFVSIWDLNTADNKLVWDKHRLNDGQQENLAVELDGDRKAKIKWTSVRTDGDPPPAKTEPSVGVNEGDSFYVNTF</sequence>
<dbReference type="RefSeq" id="WP_015314535.1">
    <property type="nucleotide sequence ID" value="NC_019973.1"/>
</dbReference>
<evidence type="ECO:0000256" key="1">
    <source>
        <dbReference type="SAM" id="MobiDB-lite"/>
    </source>
</evidence>
<keyword evidence="2" id="KW-0732">Signal</keyword>
<feature type="region of interest" description="Disordered" evidence="1">
    <location>
        <begin position="80"/>
        <end position="109"/>
    </location>
</feature>
<dbReference type="AlphaFoldDB" id="L0KG66"/>
<protein>
    <submittedName>
        <fullName evidence="3">Uncharacterized protein</fullName>
    </submittedName>
</protein>
<reference evidence="4" key="1">
    <citation type="submission" date="2012-02" db="EMBL/GenBank/DDBJ databases">
        <title>Complete sequence of Mesorhizobium australicum WSM2073.</title>
        <authorList>
            <person name="Lucas S."/>
            <person name="Han J."/>
            <person name="Lapidus A."/>
            <person name="Cheng J.-F."/>
            <person name="Goodwin L."/>
            <person name="Pitluck S."/>
            <person name="Peters L."/>
            <person name="Gu W."/>
            <person name="Detter J.C."/>
            <person name="Han C."/>
            <person name="Tapia R."/>
            <person name="Land M."/>
            <person name="Hauser L."/>
            <person name="Kyrpides N."/>
            <person name="Ivanova N."/>
            <person name="Pagani I."/>
            <person name="Reeve W.G."/>
            <person name="Howieson J.G."/>
            <person name="Tiwari R.P."/>
            <person name="O'Hara G.W."/>
            <person name="Atkins C.A."/>
            <person name="Ronson C.W."/>
            <person name="Nandasena K.G."/>
            <person name="Woyke T."/>
        </authorList>
    </citation>
    <scope>NUCLEOTIDE SEQUENCE [LARGE SCALE GENOMIC DNA]</scope>
    <source>
        <strain evidence="4">LMG 24608 / HAMBI 3006 / WSM2073</strain>
    </source>
</reference>